<comment type="caution">
    <text evidence="1">The sequence shown here is derived from an EMBL/GenBank/DDBJ whole genome shotgun (WGS) entry which is preliminary data.</text>
</comment>
<dbReference type="AlphaFoldDB" id="A0A372NXT1"/>
<dbReference type="EMBL" id="QWDC01000001">
    <property type="protein sequence ID" value="RFZ94915.1"/>
    <property type="molecule type" value="Genomic_DNA"/>
</dbReference>
<dbReference type="Proteomes" id="UP000264217">
    <property type="component" value="Unassembled WGS sequence"/>
</dbReference>
<name>A0A372NXT1_9SPHI</name>
<evidence type="ECO:0000313" key="1">
    <source>
        <dbReference type="EMBL" id="RFZ94915.1"/>
    </source>
</evidence>
<reference evidence="1 2" key="1">
    <citation type="submission" date="2018-08" db="EMBL/GenBank/DDBJ databases">
        <title>Mucilaginibacter sp. MYSH2.</title>
        <authorList>
            <person name="Seo T."/>
        </authorList>
    </citation>
    <scope>NUCLEOTIDE SEQUENCE [LARGE SCALE GENOMIC DNA]</scope>
    <source>
        <strain evidence="1 2">MYSH2</strain>
    </source>
</reference>
<gene>
    <name evidence="1" type="ORF">D0C36_05130</name>
</gene>
<organism evidence="1 2">
    <name type="scientific">Mucilaginibacter conchicola</name>
    <dbReference type="NCBI Taxonomy" id="2303333"/>
    <lineage>
        <taxon>Bacteria</taxon>
        <taxon>Pseudomonadati</taxon>
        <taxon>Bacteroidota</taxon>
        <taxon>Sphingobacteriia</taxon>
        <taxon>Sphingobacteriales</taxon>
        <taxon>Sphingobacteriaceae</taxon>
        <taxon>Mucilaginibacter</taxon>
    </lineage>
</organism>
<sequence length="77" mass="8929">MACTHFSFTKKKTTMSKNELQIGMMLRYLGRPFEGFNKLITEVKFLGYDCSGWNSIWIEYLGEQRLVALADIAIDEE</sequence>
<keyword evidence="2" id="KW-1185">Reference proteome</keyword>
<protein>
    <submittedName>
        <fullName evidence="1">Uncharacterized protein</fullName>
    </submittedName>
</protein>
<evidence type="ECO:0000313" key="2">
    <source>
        <dbReference type="Proteomes" id="UP000264217"/>
    </source>
</evidence>
<proteinExistence type="predicted"/>
<accession>A0A372NXT1</accession>